<keyword evidence="13" id="KW-0326">Glycosidase</keyword>
<dbReference type="Pfam" id="PF00730">
    <property type="entry name" value="HhH-GPD"/>
    <property type="match status" value="1"/>
</dbReference>
<keyword evidence="8" id="KW-0227">DNA damage</keyword>
<dbReference type="RefSeq" id="XP_001744114.1">
    <property type="nucleotide sequence ID" value="XM_001744062.1"/>
</dbReference>
<dbReference type="GO" id="GO:0000701">
    <property type="term" value="F:purine-specific mismatch base pair DNA N-glycosylase activity"/>
    <property type="evidence" value="ECO:0007669"/>
    <property type="project" value="UniProtKB-EC"/>
</dbReference>
<evidence type="ECO:0000256" key="7">
    <source>
        <dbReference type="ARBA" id="ARBA00022723"/>
    </source>
</evidence>
<evidence type="ECO:0000256" key="11">
    <source>
        <dbReference type="ARBA" id="ARBA00023014"/>
    </source>
</evidence>
<comment type="cofactor">
    <cofactor evidence="2">
        <name>[4Fe-4S] cluster</name>
        <dbReference type="ChEBI" id="CHEBI:49883"/>
    </cofactor>
</comment>
<feature type="domain" description="HhH-GPD" evidence="14">
    <location>
        <begin position="51"/>
        <end position="203"/>
    </location>
</feature>
<dbReference type="AlphaFoldDB" id="A9UV22"/>
<comment type="catalytic activity">
    <reaction evidence="1">
        <text>Hydrolyzes free adenine bases from 7,8-dihydro-8-oxoguanine:adenine mismatched double-stranded DNA, leaving an apurinic site.</text>
        <dbReference type="EC" id="3.2.2.31"/>
    </reaction>
</comment>
<evidence type="ECO:0000256" key="2">
    <source>
        <dbReference type="ARBA" id="ARBA00001966"/>
    </source>
</evidence>
<dbReference type="GO" id="GO:0051539">
    <property type="term" value="F:4 iron, 4 sulfur cluster binding"/>
    <property type="evidence" value="ECO:0007669"/>
    <property type="project" value="UniProtKB-KW"/>
</dbReference>
<proteinExistence type="inferred from homology"/>
<dbReference type="KEGG" id="mbr:MONBRDRAFT_2248"/>
<keyword evidence="16" id="KW-1185">Reference proteome</keyword>
<gene>
    <name evidence="15" type="ORF">MONBRDRAFT_2248</name>
</gene>
<dbReference type="InParanoid" id="A9UV22"/>
<keyword evidence="6" id="KW-0004">4Fe-4S</keyword>
<organism evidence="15 16">
    <name type="scientific">Monosiga brevicollis</name>
    <name type="common">Choanoflagellate</name>
    <dbReference type="NCBI Taxonomy" id="81824"/>
    <lineage>
        <taxon>Eukaryota</taxon>
        <taxon>Choanoflagellata</taxon>
        <taxon>Craspedida</taxon>
        <taxon>Salpingoecidae</taxon>
        <taxon>Monosiga</taxon>
    </lineage>
</organism>
<evidence type="ECO:0000313" key="15">
    <source>
        <dbReference type="EMBL" id="EDQ90817.1"/>
    </source>
</evidence>
<keyword evidence="9" id="KW-0378">Hydrolase</keyword>
<dbReference type="Gene3D" id="1.10.340.30">
    <property type="entry name" value="Hypothetical protein, domain 2"/>
    <property type="match status" value="1"/>
</dbReference>
<evidence type="ECO:0000256" key="10">
    <source>
        <dbReference type="ARBA" id="ARBA00023004"/>
    </source>
</evidence>
<dbReference type="Proteomes" id="UP000001357">
    <property type="component" value="Unassembled WGS sequence"/>
</dbReference>
<dbReference type="InterPro" id="IPR023170">
    <property type="entry name" value="HhH_base_excis_C"/>
</dbReference>
<feature type="non-terminal residue" evidence="15">
    <location>
        <position position="221"/>
    </location>
</feature>
<dbReference type="eggNOG" id="KOG2457">
    <property type="taxonomic scope" value="Eukaryota"/>
</dbReference>
<dbReference type="EC" id="3.2.2.31" evidence="4"/>
<dbReference type="InterPro" id="IPR003265">
    <property type="entry name" value="HhH-GPD_domain"/>
</dbReference>
<dbReference type="CDD" id="cd00056">
    <property type="entry name" value="ENDO3c"/>
    <property type="match status" value="1"/>
</dbReference>
<keyword evidence="12" id="KW-0234">DNA repair</keyword>
<keyword evidence="11" id="KW-0411">Iron-sulfur</keyword>
<dbReference type="STRING" id="81824.A9UV22"/>
<name>A9UV22_MONBE</name>
<evidence type="ECO:0000313" key="16">
    <source>
        <dbReference type="Proteomes" id="UP000001357"/>
    </source>
</evidence>
<dbReference type="SUPFAM" id="SSF48150">
    <property type="entry name" value="DNA-glycosylase"/>
    <property type="match status" value="1"/>
</dbReference>
<dbReference type="InterPro" id="IPR003651">
    <property type="entry name" value="Endonuclease3_FeS-loop_motif"/>
</dbReference>
<dbReference type="Pfam" id="PF10576">
    <property type="entry name" value="EndIII_4Fe-2S"/>
    <property type="match status" value="1"/>
</dbReference>
<dbReference type="EMBL" id="CH991546">
    <property type="protein sequence ID" value="EDQ90817.1"/>
    <property type="molecule type" value="Genomic_DNA"/>
</dbReference>
<sequence>SAIQHALIQWYHQHQRVLPWRQPSVRRSAESMTHGQDSNTMAYAVWISEVMCQQTQISVVTDYFERWIAKWPTVQALAAAQLSDVHQAWAGLGYYSRATRLHEAAQYIVNQLDGSFPTVARLIFCWPPGVGPYTASAVASIVFAKRVGVVDGNVNRVLSRLGGIAVPLTQDAAKKWMWRQADTLADHAAPGQINQAMMELGALICTPKSPQCHACPLAEHC</sequence>
<evidence type="ECO:0000259" key="14">
    <source>
        <dbReference type="SMART" id="SM00478"/>
    </source>
</evidence>
<comment type="similarity">
    <text evidence="3">Belongs to the Nth/MutY family.</text>
</comment>
<protein>
    <recommendedName>
        <fullName evidence="5">Adenine DNA glycosylase</fullName>
        <ecNumber evidence="4">3.2.2.31</ecNumber>
    </recommendedName>
</protein>
<dbReference type="PANTHER" id="PTHR42944:SF1">
    <property type="entry name" value="ADENINE DNA GLYCOSYLASE"/>
    <property type="match status" value="1"/>
</dbReference>
<dbReference type="OMA" id="FERWIAK"/>
<evidence type="ECO:0000256" key="13">
    <source>
        <dbReference type="ARBA" id="ARBA00023295"/>
    </source>
</evidence>
<dbReference type="InterPro" id="IPR011257">
    <property type="entry name" value="DNA_glycosylase"/>
</dbReference>
<dbReference type="GO" id="GO:0046872">
    <property type="term" value="F:metal ion binding"/>
    <property type="evidence" value="ECO:0007669"/>
    <property type="project" value="UniProtKB-KW"/>
</dbReference>
<accession>A9UV22</accession>
<evidence type="ECO:0000256" key="1">
    <source>
        <dbReference type="ARBA" id="ARBA00000843"/>
    </source>
</evidence>
<evidence type="ECO:0000256" key="8">
    <source>
        <dbReference type="ARBA" id="ARBA00022763"/>
    </source>
</evidence>
<evidence type="ECO:0000256" key="9">
    <source>
        <dbReference type="ARBA" id="ARBA00022801"/>
    </source>
</evidence>
<dbReference type="FunFam" id="1.10.340.30:FF:000002">
    <property type="entry name" value="Adenine DNA glycosylase"/>
    <property type="match status" value="1"/>
</dbReference>
<keyword evidence="7" id="KW-0479">Metal-binding</keyword>
<dbReference type="GeneID" id="5889511"/>
<dbReference type="InterPro" id="IPR044298">
    <property type="entry name" value="MIG/MutY"/>
</dbReference>
<reference evidence="15 16" key="1">
    <citation type="journal article" date="2008" name="Nature">
        <title>The genome of the choanoflagellate Monosiga brevicollis and the origin of metazoans.</title>
        <authorList>
            <consortium name="JGI Sequencing"/>
            <person name="King N."/>
            <person name="Westbrook M.J."/>
            <person name="Young S.L."/>
            <person name="Kuo A."/>
            <person name="Abedin M."/>
            <person name="Chapman J."/>
            <person name="Fairclough S."/>
            <person name="Hellsten U."/>
            <person name="Isogai Y."/>
            <person name="Letunic I."/>
            <person name="Marr M."/>
            <person name="Pincus D."/>
            <person name="Putnam N."/>
            <person name="Rokas A."/>
            <person name="Wright K.J."/>
            <person name="Zuzow R."/>
            <person name="Dirks W."/>
            <person name="Good M."/>
            <person name="Goodstein D."/>
            <person name="Lemons D."/>
            <person name="Li W."/>
            <person name="Lyons J.B."/>
            <person name="Morris A."/>
            <person name="Nichols S."/>
            <person name="Richter D.J."/>
            <person name="Salamov A."/>
            <person name="Bork P."/>
            <person name="Lim W.A."/>
            <person name="Manning G."/>
            <person name="Miller W.T."/>
            <person name="McGinnis W."/>
            <person name="Shapiro H."/>
            <person name="Tjian R."/>
            <person name="Grigoriev I.V."/>
            <person name="Rokhsar D."/>
        </authorList>
    </citation>
    <scope>NUCLEOTIDE SEQUENCE [LARGE SCALE GENOMIC DNA]</scope>
    <source>
        <strain evidence="16">MX1 / ATCC 50154</strain>
    </source>
</reference>
<dbReference type="PANTHER" id="PTHR42944">
    <property type="entry name" value="ADENINE DNA GLYCOSYLASE"/>
    <property type="match status" value="1"/>
</dbReference>
<dbReference type="SMART" id="SM00478">
    <property type="entry name" value="ENDO3c"/>
    <property type="match status" value="1"/>
</dbReference>
<dbReference type="GO" id="GO:0006284">
    <property type="term" value="P:base-excision repair"/>
    <property type="evidence" value="ECO:0007669"/>
    <property type="project" value="InterPro"/>
</dbReference>
<evidence type="ECO:0000256" key="4">
    <source>
        <dbReference type="ARBA" id="ARBA00012045"/>
    </source>
</evidence>
<evidence type="ECO:0000256" key="12">
    <source>
        <dbReference type="ARBA" id="ARBA00023204"/>
    </source>
</evidence>
<dbReference type="Gene3D" id="1.10.1670.10">
    <property type="entry name" value="Helix-hairpin-Helix base-excision DNA repair enzymes (C-terminal)"/>
    <property type="match status" value="1"/>
</dbReference>
<feature type="non-terminal residue" evidence="15">
    <location>
        <position position="1"/>
    </location>
</feature>
<evidence type="ECO:0000256" key="5">
    <source>
        <dbReference type="ARBA" id="ARBA00022023"/>
    </source>
</evidence>
<keyword evidence="10" id="KW-0408">Iron</keyword>
<evidence type="ECO:0000256" key="6">
    <source>
        <dbReference type="ARBA" id="ARBA00022485"/>
    </source>
</evidence>
<evidence type="ECO:0000256" key="3">
    <source>
        <dbReference type="ARBA" id="ARBA00008343"/>
    </source>
</evidence>